<keyword evidence="4 8" id="KW-0812">Transmembrane</keyword>
<evidence type="ECO:0000256" key="8">
    <source>
        <dbReference type="PROSITE-ProRule" id="PRU01360"/>
    </source>
</evidence>
<dbReference type="Proteomes" id="UP000014024">
    <property type="component" value="Unassembled WGS sequence"/>
</dbReference>
<dbReference type="PANTHER" id="PTHR30069">
    <property type="entry name" value="TONB-DEPENDENT OUTER MEMBRANE RECEPTOR"/>
    <property type="match status" value="1"/>
</dbReference>
<protein>
    <recommendedName>
        <fullName evidence="15">TonB-dependent receptor</fullName>
    </recommendedName>
</protein>
<keyword evidence="2 8" id="KW-0813">Transport</keyword>
<feature type="domain" description="TonB-dependent receptor plug" evidence="12">
    <location>
        <begin position="53"/>
        <end position="160"/>
    </location>
</feature>
<dbReference type="GO" id="GO:0009279">
    <property type="term" value="C:cell outer membrane"/>
    <property type="evidence" value="ECO:0007669"/>
    <property type="project" value="UniProtKB-SubCell"/>
</dbReference>
<dbReference type="InterPro" id="IPR039426">
    <property type="entry name" value="TonB-dep_rcpt-like"/>
</dbReference>
<keyword evidence="10" id="KW-0732">Signal</keyword>
<dbReference type="InterPro" id="IPR000531">
    <property type="entry name" value="Beta-barrel_TonB"/>
</dbReference>
<evidence type="ECO:0000259" key="12">
    <source>
        <dbReference type="Pfam" id="PF07715"/>
    </source>
</evidence>
<sequence length="709" mass="78498">MSLLRLDRLHYCILMSMGCISSPIVWAEDLNSDVAKLPTLHVEATRTDTTYLQTPASVFRIDAPQADTSSQVNLTEVVKGVPSLQLRNRENYAQDLQLSMRGFGARSTFGVRGIRLYVDGIPATMPDGQGQTSNIDLSSLDHVEVLTGPFSSLYGNSSGGTILTTTKEGQGKDSIELSYSGGSHDKSRAGLVLQGGAKGANEPSYVISSSYFDTDGYREHSGAEKVLNNAKLSWNLDDGSKINWVTNYVKIHADDPQGLTRDQWNANPKQQVPFLKQFNVRKDIEQTQTGVTWSKPINDHNELYAMAYLGNRQVTQYQSIPKSTQDANVNHAGGVIDFERNYYGADFRWTGKELLSNTTVSVGVALDAMDEDRKGFENFNLVNGQPSYGVKGNLRRDEDNTLWNIDPYLQASWQFLPTWRLDTGVRYSNVHYKSEDNYLSNGDDSGKTDYNKVLPSTALSWQIIPELMAYVSYAKGFETPTFTEMAYRPDGKSGFNFDLTASTSDTYETGLKSQNYLGDFTLAVFQTKTKDDIVSAGSSNGRSTFRNADKTLREGVEFAWNKKLWRDLTATASYTYLDATFDADIPALGNIAQIPSGNAIPGIAKNQAYASLAWQPSHGLYGGVDVQYMDKVYVNDTNSDAAPSYSVTSANVGYVWVMGDWKVNSFARVDNLFDKNYAGSVIVNDGNGRYFEPADGRNWSAGLRVIKQF</sequence>
<dbReference type="PROSITE" id="PS51257">
    <property type="entry name" value="PROKAR_LIPOPROTEIN"/>
    <property type="match status" value="1"/>
</dbReference>
<feature type="domain" description="TonB-dependent receptor-like beta-barrel" evidence="11">
    <location>
        <begin position="234"/>
        <end position="672"/>
    </location>
</feature>
<keyword evidence="7 8" id="KW-0998">Cell outer membrane</keyword>
<dbReference type="PATRIC" id="fig|1217691.3.peg.3401"/>
<evidence type="ECO:0000256" key="10">
    <source>
        <dbReference type="SAM" id="SignalP"/>
    </source>
</evidence>
<dbReference type="GO" id="GO:0044718">
    <property type="term" value="P:siderophore transmembrane transport"/>
    <property type="evidence" value="ECO:0007669"/>
    <property type="project" value="TreeGrafter"/>
</dbReference>
<dbReference type="Pfam" id="PF07715">
    <property type="entry name" value="Plug"/>
    <property type="match status" value="1"/>
</dbReference>
<evidence type="ECO:0008006" key="15">
    <source>
        <dbReference type="Google" id="ProtNLM"/>
    </source>
</evidence>
<evidence type="ECO:0000256" key="1">
    <source>
        <dbReference type="ARBA" id="ARBA00004571"/>
    </source>
</evidence>
<comment type="caution">
    <text evidence="13">The sequence shown here is derived from an EMBL/GenBank/DDBJ whole genome shotgun (WGS) entry which is preliminary data.</text>
</comment>
<keyword evidence="3 8" id="KW-1134">Transmembrane beta strand</keyword>
<keyword evidence="6 8" id="KW-0472">Membrane</keyword>
<dbReference type="CDD" id="cd01347">
    <property type="entry name" value="ligand_gated_channel"/>
    <property type="match status" value="1"/>
</dbReference>
<dbReference type="PROSITE" id="PS52016">
    <property type="entry name" value="TONB_DEPENDENT_REC_3"/>
    <property type="match status" value="1"/>
</dbReference>
<feature type="chain" id="PRO_5004469249" description="TonB-dependent receptor" evidence="10">
    <location>
        <begin position="28"/>
        <end position="709"/>
    </location>
</feature>
<dbReference type="PANTHER" id="PTHR30069:SF28">
    <property type="entry name" value="TONB-DEPENDENT RECEPTOR YNCD-RELATED"/>
    <property type="match status" value="1"/>
</dbReference>
<comment type="subcellular location">
    <subcellularLocation>
        <location evidence="1 8">Cell outer membrane</location>
        <topology evidence="1 8">Multi-pass membrane protein</topology>
    </subcellularLocation>
</comment>
<dbReference type="InterPro" id="IPR012910">
    <property type="entry name" value="Plug_dom"/>
</dbReference>
<dbReference type="InterPro" id="IPR036942">
    <property type="entry name" value="Beta-barrel_TonB_sf"/>
</dbReference>
<evidence type="ECO:0000256" key="6">
    <source>
        <dbReference type="ARBA" id="ARBA00023136"/>
    </source>
</evidence>
<dbReference type="InterPro" id="IPR037066">
    <property type="entry name" value="Plug_dom_sf"/>
</dbReference>
<dbReference type="Gene3D" id="2.170.130.10">
    <property type="entry name" value="TonB-dependent receptor, plug domain"/>
    <property type="match status" value="1"/>
</dbReference>
<proteinExistence type="inferred from homology"/>
<dbReference type="HOGENOM" id="CLU_008287_13_0_6"/>
<gene>
    <name evidence="13" type="ORF">F931_03473</name>
</gene>
<dbReference type="SUPFAM" id="SSF56935">
    <property type="entry name" value="Porins"/>
    <property type="match status" value="1"/>
</dbReference>
<keyword evidence="5 9" id="KW-0798">TonB box</keyword>
<dbReference type="Pfam" id="PF00593">
    <property type="entry name" value="TonB_dep_Rec_b-barrel"/>
    <property type="match status" value="1"/>
</dbReference>
<name>R8YAK0_ACIPI</name>
<evidence type="ECO:0000256" key="9">
    <source>
        <dbReference type="RuleBase" id="RU003357"/>
    </source>
</evidence>
<dbReference type="GO" id="GO:0015344">
    <property type="term" value="F:siderophore uptake transmembrane transporter activity"/>
    <property type="evidence" value="ECO:0007669"/>
    <property type="project" value="TreeGrafter"/>
</dbReference>
<evidence type="ECO:0000259" key="11">
    <source>
        <dbReference type="Pfam" id="PF00593"/>
    </source>
</evidence>
<evidence type="ECO:0000256" key="3">
    <source>
        <dbReference type="ARBA" id="ARBA00022452"/>
    </source>
</evidence>
<dbReference type="AlphaFoldDB" id="R8YAK0"/>
<dbReference type="Gene3D" id="2.40.170.20">
    <property type="entry name" value="TonB-dependent receptor, beta-barrel domain"/>
    <property type="match status" value="1"/>
</dbReference>
<evidence type="ECO:0000256" key="2">
    <source>
        <dbReference type="ARBA" id="ARBA00022448"/>
    </source>
</evidence>
<dbReference type="EMBL" id="APQM01000011">
    <property type="protein sequence ID" value="EOQ66460.1"/>
    <property type="molecule type" value="Genomic_DNA"/>
</dbReference>
<evidence type="ECO:0000256" key="5">
    <source>
        <dbReference type="ARBA" id="ARBA00023077"/>
    </source>
</evidence>
<feature type="signal peptide" evidence="10">
    <location>
        <begin position="1"/>
        <end position="27"/>
    </location>
</feature>
<dbReference type="RefSeq" id="WP_016143117.1">
    <property type="nucleotide sequence ID" value="NZ_KB976987.1"/>
</dbReference>
<evidence type="ECO:0000256" key="4">
    <source>
        <dbReference type="ARBA" id="ARBA00022692"/>
    </source>
</evidence>
<accession>R8YAK0</accession>
<comment type="similarity">
    <text evidence="8 9">Belongs to the TonB-dependent receptor family.</text>
</comment>
<evidence type="ECO:0000313" key="14">
    <source>
        <dbReference type="Proteomes" id="UP000014024"/>
    </source>
</evidence>
<evidence type="ECO:0000256" key="7">
    <source>
        <dbReference type="ARBA" id="ARBA00023237"/>
    </source>
</evidence>
<evidence type="ECO:0000313" key="13">
    <source>
        <dbReference type="EMBL" id="EOQ66460.1"/>
    </source>
</evidence>
<organism evidence="13 14">
    <name type="scientific">Acinetobacter pittii ANC 4050</name>
    <dbReference type="NCBI Taxonomy" id="1217691"/>
    <lineage>
        <taxon>Bacteria</taxon>
        <taxon>Pseudomonadati</taxon>
        <taxon>Pseudomonadota</taxon>
        <taxon>Gammaproteobacteria</taxon>
        <taxon>Moraxellales</taxon>
        <taxon>Moraxellaceae</taxon>
        <taxon>Acinetobacter</taxon>
        <taxon>Acinetobacter calcoaceticus/baumannii complex</taxon>
    </lineage>
</organism>
<reference evidence="13 14" key="1">
    <citation type="submission" date="2013-02" db="EMBL/GenBank/DDBJ databases">
        <title>The Genome Sequence of Acinetobacter sp. ANC 4050.</title>
        <authorList>
            <consortium name="The Broad Institute Genome Sequencing Platform"/>
            <consortium name="The Broad Institute Genome Sequencing Center for Infectious Disease"/>
            <person name="Cerqueira G."/>
            <person name="Feldgarden M."/>
            <person name="Courvalin P."/>
            <person name="Perichon B."/>
            <person name="Grillot-Courvalin C."/>
            <person name="Clermont D."/>
            <person name="Rocha E."/>
            <person name="Yoon E.-J."/>
            <person name="Nemec A."/>
            <person name="Walker B."/>
            <person name="Young S.K."/>
            <person name="Zeng Q."/>
            <person name="Gargeya S."/>
            <person name="Fitzgerald M."/>
            <person name="Haas B."/>
            <person name="Abouelleil A."/>
            <person name="Alvarado L."/>
            <person name="Arachchi H.M."/>
            <person name="Berlin A.M."/>
            <person name="Chapman S.B."/>
            <person name="Dewar J."/>
            <person name="Goldberg J."/>
            <person name="Griggs A."/>
            <person name="Gujja S."/>
            <person name="Hansen M."/>
            <person name="Howarth C."/>
            <person name="Imamovic A."/>
            <person name="Larimer J."/>
            <person name="McCowan C."/>
            <person name="Murphy C."/>
            <person name="Neiman D."/>
            <person name="Pearson M."/>
            <person name="Priest M."/>
            <person name="Roberts A."/>
            <person name="Saif S."/>
            <person name="Shea T."/>
            <person name="Sisk P."/>
            <person name="Sykes S."/>
            <person name="Wortman J."/>
            <person name="Nusbaum C."/>
            <person name="Birren B."/>
        </authorList>
    </citation>
    <scope>NUCLEOTIDE SEQUENCE [LARGE SCALE GENOMIC DNA]</scope>
    <source>
        <strain evidence="13 14">ANC 4050</strain>
    </source>
</reference>